<evidence type="ECO:0000313" key="7">
    <source>
        <dbReference type="Proteomes" id="UP000314982"/>
    </source>
</evidence>
<reference evidence="6" key="3">
    <citation type="submission" date="2025-09" db="UniProtKB">
        <authorList>
            <consortium name="Ensembl"/>
        </authorList>
    </citation>
    <scope>IDENTIFICATION</scope>
</reference>
<evidence type="ECO:0000313" key="6">
    <source>
        <dbReference type="Ensembl" id="ENSHHUP00000055440.1"/>
    </source>
</evidence>
<evidence type="ECO:0000259" key="5">
    <source>
        <dbReference type="PROSITE" id="PS51115"/>
    </source>
</evidence>
<dbReference type="PROSITE" id="PS51115">
    <property type="entry name" value="LAMININ_IVA"/>
    <property type="match status" value="1"/>
</dbReference>
<dbReference type="Proteomes" id="UP000314982">
    <property type="component" value="Unassembled WGS sequence"/>
</dbReference>
<evidence type="ECO:0000256" key="4">
    <source>
        <dbReference type="ARBA" id="ARBA00023180"/>
    </source>
</evidence>
<keyword evidence="1" id="KW-0732">Signal</keyword>
<dbReference type="Pfam" id="PF00052">
    <property type="entry name" value="Laminin_B"/>
    <property type="match status" value="1"/>
</dbReference>
<reference evidence="6" key="2">
    <citation type="submission" date="2025-08" db="UniProtKB">
        <authorList>
            <consortium name="Ensembl"/>
        </authorList>
    </citation>
    <scope>IDENTIFICATION</scope>
</reference>
<dbReference type="GeneTree" id="ENSGT00940000155362"/>
<dbReference type="STRING" id="62062.ENSHHUP00000055440"/>
<keyword evidence="7" id="KW-1185">Reference proteome</keyword>
<feature type="domain" description="Laminin IV type A" evidence="5">
    <location>
        <begin position="1"/>
        <end position="85"/>
    </location>
</feature>
<sequence length="85" mass="9703">FNKLITAYGGKLKYAIYVEGRDETGCTSYKPQVIIKGGSNRDKVMVRHMQGLQIGQLTRHEIDVTEVRTWAYMVDLLLSLLFPNL</sequence>
<dbReference type="InterPro" id="IPR000034">
    <property type="entry name" value="Laminin_IV"/>
</dbReference>
<keyword evidence="3" id="KW-1015">Disulfide bond</keyword>
<keyword evidence="4" id="KW-0325">Glycoprotein</keyword>
<name>A0A4W5P1G4_9TELE</name>
<protein>
    <recommendedName>
        <fullName evidence="5">Laminin IV type A domain-containing protein</fullName>
    </recommendedName>
</protein>
<reference evidence="7" key="1">
    <citation type="submission" date="2018-06" db="EMBL/GenBank/DDBJ databases">
        <title>Genome assembly of Danube salmon.</title>
        <authorList>
            <person name="Macqueen D.J."/>
            <person name="Gundappa M.K."/>
        </authorList>
    </citation>
    <scope>NUCLEOTIDE SEQUENCE [LARGE SCALE GENOMIC DNA]</scope>
</reference>
<dbReference type="Ensembl" id="ENSHHUT00000057366.1">
    <property type="protein sequence ID" value="ENSHHUP00000055440.1"/>
    <property type="gene ID" value="ENSHHUG00000033159.1"/>
</dbReference>
<organism evidence="6 7">
    <name type="scientific">Hucho hucho</name>
    <name type="common">huchen</name>
    <dbReference type="NCBI Taxonomy" id="62062"/>
    <lineage>
        <taxon>Eukaryota</taxon>
        <taxon>Metazoa</taxon>
        <taxon>Chordata</taxon>
        <taxon>Craniata</taxon>
        <taxon>Vertebrata</taxon>
        <taxon>Euteleostomi</taxon>
        <taxon>Actinopterygii</taxon>
        <taxon>Neopterygii</taxon>
        <taxon>Teleostei</taxon>
        <taxon>Protacanthopterygii</taxon>
        <taxon>Salmoniformes</taxon>
        <taxon>Salmonidae</taxon>
        <taxon>Salmoninae</taxon>
        <taxon>Hucho</taxon>
    </lineage>
</organism>
<evidence type="ECO:0000256" key="1">
    <source>
        <dbReference type="ARBA" id="ARBA00022729"/>
    </source>
</evidence>
<evidence type="ECO:0000256" key="3">
    <source>
        <dbReference type="ARBA" id="ARBA00023157"/>
    </source>
</evidence>
<evidence type="ECO:0000256" key="2">
    <source>
        <dbReference type="ARBA" id="ARBA00022737"/>
    </source>
</evidence>
<accession>A0A4W5P1G4</accession>
<keyword evidence="2" id="KW-0677">Repeat</keyword>
<dbReference type="AlphaFoldDB" id="A0A4W5P1G4"/>
<proteinExistence type="predicted"/>